<dbReference type="Proteomes" id="UP000016936">
    <property type="component" value="Unassembled WGS sequence"/>
</dbReference>
<evidence type="ECO:0000313" key="2">
    <source>
        <dbReference type="EMBL" id="EMD87199.1"/>
    </source>
</evidence>
<reference evidence="2 3" key="1">
    <citation type="journal article" date="2012" name="PLoS Pathog.">
        <title>Diverse lifestyles and strategies of plant pathogenesis encoded in the genomes of eighteen Dothideomycetes fungi.</title>
        <authorList>
            <person name="Ohm R.A."/>
            <person name="Feau N."/>
            <person name="Henrissat B."/>
            <person name="Schoch C.L."/>
            <person name="Horwitz B.A."/>
            <person name="Barry K.W."/>
            <person name="Condon B.J."/>
            <person name="Copeland A.C."/>
            <person name="Dhillon B."/>
            <person name="Glaser F."/>
            <person name="Hesse C.N."/>
            <person name="Kosti I."/>
            <person name="LaButti K."/>
            <person name="Lindquist E.A."/>
            <person name="Lucas S."/>
            <person name="Salamov A.A."/>
            <person name="Bradshaw R.E."/>
            <person name="Ciuffetti L."/>
            <person name="Hamelin R.C."/>
            <person name="Kema G.H.J."/>
            <person name="Lawrence C."/>
            <person name="Scott J.A."/>
            <person name="Spatafora J.W."/>
            <person name="Turgeon B.G."/>
            <person name="de Wit P.J.G.M."/>
            <person name="Zhong S."/>
            <person name="Goodwin S.B."/>
            <person name="Grigoriev I.V."/>
        </authorList>
    </citation>
    <scope>NUCLEOTIDE SEQUENCE [LARGE SCALE GENOMIC DNA]</scope>
    <source>
        <strain evidence="3">C5 / ATCC 48332 / race O</strain>
    </source>
</reference>
<name>M2TL33_COCH5</name>
<gene>
    <name evidence="2" type="ORF">COCHEDRAFT_1217406</name>
</gene>
<keyword evidence="1" id="KW-0732">Signal</keyword>
<sequence>MAILRALLFTAVMSVGALAVPVAENTINIEARAAGRWDAHAKYYVGGVGSEIYITGTWSDPLKKIDEDSGPCSAKILSLGEGEAFDINCSCKITGNGPLRFSSTCFLDFSVPTPGDSTADISAAFQCTAFTGCAGSYSYFVSSSASTCVDGSGTPCKGFRIVK</sequence>
<evidence type="ECO:0000256" key="1">
    <source>
        <dbReference type="SAM" id="SignalP"/>
    </source>
</evidence>
<dbReference type="HOGENOM" id="CLU_1547978_0_0_1"/>
<dbReference type="AlphaFoldDB" id="M2TL33"/>
<feature type="chain" id="PRO_5004026606" evidence="1">
    <location>
        <begin position="20"/>
        <end position="163"/>
    </location>
</feature>
<proteinExistence type="predicted"/>
<reference evidence="3" key="2">
    <citation type="journal article" date="2013" name="PLoS Genet.">
        <title>Comparative genome structure, secondary metabolite, and effector coding capacity across Cochliobolus pathogens.</title>
        <authorList>
            <person name="Condon B.J."/>
            <person name="Leng Y."/>
            <person name="Wu D."/>
            <person name="Bushley K.E."/>
            <person name="Ohm R.A."/>
            <person name="Otillar R."/>
            <person name="Martin J."/>
            <person name="Schackwitz W."/>
            <person name="Grimwood J."/>
            <person name="MohdZainudin N."/>
            <person name="Xue C."/>
            <person name="Wang R."/>
            <person name="Manning V.A."/>
            <person name="Dhillon B."/>
            <person name="Tu Z.J."/>
            <person name="Steffenson B.J."/>
            <person name="Salamov A."/>
            <person name="Sun H."/>
            <person name="Lowry S."/>
            <person name="LaButti K."/>
            <person name="Han J."/>
            <person name="Copeland A."/>
            <person name="Lindquist E."/>
            <person name="Barry K."/>
            <person name="Schmutz J."/>
            <person name="Baker S.E."/>
            <person name="Ciuffetti L.M."/>
            <person name="Grigoriev I.V."/>
            <person name="Zhong S."/>
            <person name="Turgeon B.G."/>
        </authorList>
    </citation>
    <scope>NUCLEOTIDE SEQUENCE [LARGE SCALE GENOMIC DNA]</scope>
    <source>
        <strain evidence="3">C5 / ATCC 48332 / race O</strain>
    </source>
</reference>
<dbReference type="EMBL" id="KB445582">
    <property type="protein sequence ID" value="EMD87199.1"/>
    <property type="molecule type" value="Genomic_DNA"/>
</dbReference>
<protein>
    <submittedName>
        <fullName evidence="2">Uncharacterized protein</fullName>
    </submittedName>
</protein>
<keyword evidence="3" id="KW-1185">Reference proteome</keyword>
<accession>M2TL33</accession>
<evidence type="ECO:0000313" key="3">
    <source>
        <dbReference type="Proteomes" id="UP000016936"/>
    </source>
</evidence>
<feature type="signal peptide" evidence="1">
    <location>
        <begin position="1"/>
        <end position="19"/>
    </location>
</feature>
<organism evidence="2 3">
    <name type="scientific">Cochliobolus heterostrophus (strain C5 / ATCC 48332 / race O)</name>
    <name type="common">Southern corn leaf blight fungus</name>
    <name type="synonym">Bipolaris maydis</name>
    <dbReference type="NCBI Taxonomy" id="701091"/>
    <lineage>
        <taxon>Eukaryota</taxon>
        <taxon>Fungi</taxon>
        <taxon>Dikarya</taxon>
        <taxon>Ascomycota</taxon>
        <taxon>Pezizomycotina</taxon>
        <taxon>Dothideomycetes</taxon>
        <taxon>Pleosporomycetidae</taxon>
        <taxon>Pleosporales</taxon>
        <taxon>Pleosporineae</taxon>
        <taxon>Pleosporaceae</taxon>
        <taxon>Bipolaris</taxon>
    </lineage>
</organism>